<feature type="transmembrane region" description="Helical" evidence="6">
    <location>
        <begin position="455"/>
        <end position="475"/>
    </location>
</feature>
<dbReference type="InterPro" id="IPR013057">
    <property type="entry name" value="AA_transpt_TM"/>
</dbReference>
<keyword evidence="4 6" id="KW-0472">Membrane</keyword>
<sequence>MASSTTPSWKSPLSILMGARRNDDADLELRDDYFTPASRDVVHSPAANPVPTSDAPIPGSGGVVKTTRTGLTTYFPFGYLYFTSPPSKNDASNNVNEVMNVNGGISEAPFAPPKVAFPPPISDPDTGDSGREEGERPNEEYVASHPWYHQNALTEENDDIFDPPRQNFDEHPTSRKFPNKHRSHMRWPDKKAIIGTTFNFTNAIIGAGAMGLGGAFAASGGGVSILCLLGFAYLTKLSLDLIVDLSSCPHVIGQVRAGEILYGFTAGEERDSSDRSSYYESSRFNEDKGNRDPQADDTRGNSLGTSQSKNEKVDQLDINDTRTIEAGKANDDEETSQSQNPRETSPLMAQEQSLDANNPDPVADLLLEPQKQFRSALGSCLGSEMEGIHRYDSLHTGSTSANALPQLNVDSDGIPIMTLQSTEPLLSNVLQNEEIVQPCTYEELGRAAYGTSGRLAVLLSKCLYSFGCLVAYVVVVRDNFGPALRRMLWDSESRPNLLAESLFSWGLWSHDNGIGCSDSGARDSDRCRRNITDEADYGPAWIHDDDYLAFLVSALIMLPLSCPRTMKPLAKFSFFSVVSIMFLALSVVYLYFSCSDPVARESSFYENWVEIRSFSGFVESLGTFVFTFVCHHTVNLAYESLPLHLRNPKTWRTVSTNSIVMSTEASLLIGLFAYMTFGADTPADVLVAYPPNISLANISRLLLCLSMVLTFPLPFLTCREMTVLIMVDAYRLFHNYGLTQFNLVSWILACFTRARRRLWTFLFQRRNTEPLNARGQLDNNIDAPVEALEGFVEMQHPIPVRQRLKKWGKKLWFFNKDDDEYWLNPATQAALALLSETEEENPLLNSSIGGLKGEEEVPSPLSSPDSSYSSSEDSSSEGSTPSVRLYPPRWLLKNGNGRQLSFLWHAALTFVLWMLATMCAIKSPSLGDVLDLVGAFTGTLLAFILPALFSFKLKGYSQISLTILAIGGVVGICGTISSLVKFVRDIHS</sequence>
<feature type="transmembrane region" description="Helical" evidence="6">
    <location>
        <begin position="929"/>
        <end position="949"/>
    </location>
</feature>
<feature type="transmembrane region" description="Helical" evidence="6">
    <location>
        <begin position="216"/>
        <end position="234"/>
    </location>
</feature>
<feature type="region of interest" description="Disordered" evidence="5">
    <location>
        <begin position="112"/>
        <end position="144"/>
    </location>
</feature>
<feature type="transmembrane region" description="Helical" evidence="6">
    <location>
        <begin position="572"/>
        <end position="592"/>
    </location>
</feature>
<evidence type="ECO:0000256" key="2">
    <source>
        <dbReference type="ARBA" id="ARBA00022692"/>
    </source>
</evidence>
<feature type="domain" description="Amino acid transporter transmembrane" evidence="7">
    <location>
        <begin position="547"/>
        <end position="722"/>
    </location>
</feature>
<evidence type="ECO:0000313" key="9">
    <source>
        <dbReference type="Proteomes" id="UP001516023"/>
    </source>
</evidence>
<gene>
    <name evidence="8" type="ORF">HJC23_010563</name>
</gene>
<feature type="transmembrane region" description="Helical" evidence="6">
    <location>
        <begin position="697"/>
        <end position="716"/>
    </location>
</feature>
<evidence type="ECO:0000259" key="7">
    <source>
        <dbReference type="Pfam" id="PF01490"/>
    </source>
</evidence>
<feature type="transmembrane region" description="Helical" evidence="6">
    <location>
        <begin position="612"/>
        <end position="638"/>
    </location>
</feature>
<protein>
    <recommendedName>
        <fullName evidence="7">Amino acid transporter transmembrane domain-containing protein</fullName>
    </recommendedName>
</protein>
<organism evidence="8 9">
    <name type="scientific">Cyclotella cryptica</name>
    <dbReference type="NCBI Taxonomy" id="29204"/>
    <lineage>
        <taxon>Eukaryota</taxon>
        <taxon>Sar</taxon>
        <taxon>Stramenopiles</taxon>
        <taxon>Ochrophyta</taxon>
        <taxon>Bacillariophyta</taxon>
        <taxon>Coscinodiscophyceae</taxon>
        <taxon>Thalassiosirophycidae</taxon>
        <taxon>Stephanodiscales</taxon>
        <taxon>Stephanodiscaceae</taxon>
        <taxon>Cyclotella</taxon>
    </lineage>
</organism>
<feature type="compositionally biased region" description="Basic and acidic residues" evidence="5">
    <location>
        <begin position="309"/>
        <end position="330"/>
    </location>
</feature>
<feature type="compositionally biased region" description="Basic and acidic residues" evidence="5">
    <location>
        <begin position="283"/>
        <end position="299"/>
    </location>
</feature>
<feature type="compositionally biased region" description="Pro residues" evidence="5">
    <location>
        <begin position="112"/>
        <end position="122"/>
    </location>
</feature>
<keyword evidence="3 6" id="KW-1133">Transmembrane helix</keyword>
<feature type="transmembrane region" description="Helical" evidence="6">
    <location>
        <begin position="902"/>
        <end position="923"/>
    </location>
</feature>
<feature type="transmembrane region" description="Helical" evidence="6">
    <location>
        <begin position="659"/>
        <end position="677"/>
    </location>
</feature>
<evidence type="ECO:0000313" key="8">
    <source>
        <dbReference type="EMBL" id="KAL3779695.1"/>
    </source>
</evidence>
<feature type="compositionally biased region" description="Low complexity" evidence="5">
    <location>
        <begin position="858"/>
        <end position="882"/>
    </location>
</feature>
<comment type="caution">
    <text evidence="8">The sequence shown here is derived from an EMBL/GenBank/DDBJ whole genome shotgun (WGS) entry which is preliminary data.</text>
</comment>
<evidence type="ECO:0000256" key="3">
    <source>
        <dbReference type="ARBA" id="ARBA00022989"/>
    </source>
</evidence>
<dbReference type="AlphaFoldDB" id="A0ABD3NUQ0"/>
<keyword evidence="2 6" id="KW-0812">Transmembrane</keyword>
<dbReference type="Proteomes" id="UP001516023">
    <property type="component" value="Unassembled WGS sequence"/>
</dbReference>
<comment type="subcellular location">
    <subcellularLocation>
        <location evidence="1">Membrane</location>
        <topology evidence="1">Multi-pass membrane protein</topology>
    </subcellularLocation>
</comment>
<feature type="transmembrane region" description="Helical" evidence="6">
    <location>
        <begin position="961"/>
        <end position="983"/>
    </location>
</feature>
<dbReference type="EMBL" id="JABMIG020000379">
    <property type="protein sequence ID" value="KAL3779695.1"/>
    <property type="molecule type" value="Genomic_DNA"/>
</dbReference>
<feature type="domain" description="Amino acid transporter transmembrane" evidence="7">
    <location>
        <begin position="895"/>
        <end position="962"/>
    </location>
</feature>
<feature type="region of interest" description="Disordered" evidence="5">
    <location>
        <begin position="844"/>
        <end position="882"/>
    </location>
</feature>
<keyword evidence="9" id="KW-1185">Reference proteome</keyword>
<feature type="region of interest" description="Disordered" evidence="5">
    <location>
        <begin position="41"/>
        <end position="61"/>
    </location>
</feature>
<evidence type="ECO:0000256" key="1">
    <source>
        <dbReference type="ARBA" id="ARBA00004141"/>
    </source>
</evidence>
<feature type="compositionally biased region" description="Basic and acidic residues" evidence="5">
    <location>
        <begin position="128"/>
        <end position="139"/>
    </location>
</feature>
<dbReference type="Pfam" id="PF01490">
    <property type="entry name" value="Aa_trans"/>
    <property type="match status" value="2"/>
</dbReference>
<dbReference type="PANTHER" id="PTHR22950">
    <property type="entry name" value="AMINO ACID TRANSPORTER"/>
    <property type="match status" value="1"/>
</dbReference>
<proteinExistence type="predicted"/>
<reference evidence="8 9" key="1">
    <citation type="journal article" date="2020" name="G3 (Bethesda)">
        <title>Improved Reference Genome for Cyclotella cryptica CCMP332, a Model for Cell Wall Morphogenesis, Salinity Adaptation, and Lipid Production in Diatoms (Bacillariophyta).</title>
        <authorList>
            <person name="Roberts W.R."/>
            <person name="Downey K.M."/>
            <person name="Ruck E.C."/>
            <person name="Traller J.C."/>
            <person name="Alverson A.J."/>
        </authorList>
    </citation>
    <scope>NUCLEOTIDE SEQUENCE [LARGE SCALE GENOMIC DNA]</scope>
    <source>
        <strain evidence="8 9">CCMP332</strain>
    </source>
</reference>
<dbReference type="GO" id="GO:0016020">
    <property type="term" value="C:membrane"/>
    <property type="evidence" value="ECO:0007669"/>
    <property type="project" value="UniProtKB-SubCell"/>
</dbReference>
<name>A0ABD3NUQ0_9STRA</name>
<evidence type="ECO:0000256" key="4">
    <source>
        <dbReference type="ARBA" id="ARBA00023136"/>
    </source>
</evidence>
<evidence type="ECO:0000256" key="6">
    <source>
        <dbReference type="SAM" id="Phobius"/>
    </source>
</evidence>
<accession>A0ABD3NUQ0</accession>
<evidence type="ECO:0000256" key="5">
    <source>
        <dbReference type="SAM" id="MobiDB-lite"/>
    </source>
</evidence>
<feature type="region of interest" description="Disordered" evidence="5">
    <location>
        <begin position="269"/>
        <end position="361"/>
    </location>
</feature>